<dbReference type="Proteomes" id="UP000016521">
    <property type="component" value="Chromosome I"/>
</dbReference>
<keyword evidence="3" id="KW-1185">Reference proteome</keyword>
<proteinExistence type="predicted"/>
<dbReference type="SUPFAM" id="SSF51395">
    <property type="entry name" value="FMN-linked oxidoreductases"/>
    <property type="match status" value="1"/>
</dbReference>
<gene>
    <name evidence="2" type="ORF">PPIS_a4199</name>
</gene>
<dbReference type="EMBL" id="CP011924">
    <property type="protein sequence ID" value="ATD08859.1"/>
    <property type="molecule type" value="Genomic_DNA"/>
</dbReference>
<organism evidence="2 3">
    <name type="scientific">Pseudoalteromonas piscicida</name>
    <dbReference type="NCBI Taxonomy" id="43662"/>
    <lineage>
        <taxon>Bacteria</taxon>
        <taxon>Pseudomonadati</taxon>
        <taxon>Pseudomonadota</taxon>
        <taxon>Gammaproteobacteria</taxon>
        <taxon>Alteromonadales</taxon>
        <taxon>Pseudoalteromonadaceae</taxon>
        <taxon>Pseudoalteromonas</taxon>
    </lineage>
</organism>
<accession>A0ABM6NJ72</accession>
<dbReference type="Pfam" id="PF00724">
    <property type="entry name" value="Oxidored_FMN"/>
    <property type="match status" value="1"/>
</dbReference>
<evidence type="ECO:0000259" key="1">
    <source>
        <dbReference type="Pfam" id="PF00724"/>
    </source>
</evidence>
<evidence type="ECO:0000313" key="2">
    <source>
        <dbReference type="EMBL" id="ATD08859.1"/>
    </source>
</evidence>
<reference evidence="2 3" key="1">
    <citation type="submission" date="2015-06" db="EMBL/GenBank/DDBJ databases">
        <authorList>
            <person name="Xie B.-B."/>
            <person name="Rong J.-C."/>
            <person name="Qin Q.-L."/>
            <person name="Zhang Y.-Z."/>
        </authorList>
    </citation>
    <scope>NUCLEOTIDE SEQUENCE [LARGE SCALE GENOMIC DNA]</scope>
    <source>
        <strain evidence="2 3">JCM 20779</strain>
    </source>
</reference>
<name>A0ABM6NJ72_PSEO7</name>
<dbReference type="PANTHER" id="PTHR22893:SF55">
    <property type="entry name" value="OXIDOREDUCTASE-RELATED"/>
    <property type="match status" value="1"/>
</dbReference>
<dbReference type="RefSeq" id="WP_010368732.1">
    <property type="nucleotide sequence ID" value="NZ_CP011924.1"/>
</dbReference>
<dbReference type="InterPro" id="IPR013785">
    <property type="entry name" value="Aldolase_TIM"/>
</dbReference>
<protein>
    <recommendedName>
        <fullName evidence="1">NADH:flavin oxidoreductase/NADH oxidase N-terminal domain-containing protein</fullName>
    </recommendedName>
</protein>
<evidence type="ECO:0000313" key="3">
    <source>
        <dbReference type="Proteomes" id="UP000016521"/>
    </source>
</evidence>
<feature type="domain" description="NADH:flavin oxidoreductase/NADH oxidase N-terminal" evidence="1">
    <location>
        <begin position="13"/>
        <end position="353"/>
    </location>
</feature>
<dbReference type="InterPro" id="IPR045247">
    <property type="entry name" value="Oye-like"/>
</dbReference>
<sequence length="362" mass="39571">MEYLNKLVSSINAPVSISNLQLNNRVVMAPMTQESSVKHIPGKVQVEHYGQRAKHGVGLIITEGTVIPHASANGHFNVPLMYSESALSGWRKVVNEVHRFDSKIFAQLWHVGGVREAAMPPEVGVPAVTPSGLSAPNIPNGKKLTIKEIDEVIAAYANAAKNAQLCGFDGIEIHAAHGYLIDQFLWQATNLRSDQYGGGAKNRYRFAAEVVTAIRDAVGPDFTIGFRWSQWKIQNFSARVFQSPEELAPFLQTVSEAGVDVFHTSTRRFWEPGFEGSERTLAGWTKAITQKPCIAVGGVGLGNDFLLGGPSSASQHVYESLIRGLEENEFDLIAVGRALLADPAWFSKLNQRSTQNNNHVLA</sequence>
<dbReference type="InterPro" id="IPR001155">
    <property type="entry name" value="OxRdtase_FMN_N"/>
</dbReference>
<dbReference type="PANTHER" id="PTHR22893">
    <property type="entry name" value="NADH OXIDOREDUCTASE-RELATED"/>
    <property type="match status" value="1"/>
</dbReference>
<dbReference type="Gene3D" id="3.20.20.70">
    <property type="entry name" value="Aldolase class I"/>
    <property type="match status" value="1"/>
</dbReference>